<dbReference type="AlphaFoldDB" id="B7KYX6"/>
<name>B7KYX6_METC4</name>
<dbReference type="HOGENOM" id="CLU_3312542_0_0_5"/>
<dbReference type="Proteomes" id="UP000002385">
    <property type="component" value="Chromosome"/>
</dbReference>
<accession>B7KYX6</accession>
<reference evidence="2" key="1">
    <citation type="submission" date="2008-12" db="EMBL/GenBank/DDBJ databases">
        <title>Complete sequence of chromosome of Methylobacterium chloromethanicum CM4.</title>
        <authorList>
            <consortium name="US DOE Joint Genome Institute"/>
            <person name="Lucas S."/>
            <person name="Copeland A."/>
            <person name="Lapidus A."/>
            <person name="Glavina del Rio T."/>
            <person name="Dalin E."/>
            <person name="Tice H."/>
            <person name="Bruce D."/>
            <person name="Goodwin L."/>
            <person name="Pitluck S."/>
            <person name="Chertkov O."/>
            <person name="Brettin T."/>
            <person name="Detter J.C."/>
            <person name="Han C."/>
            <person name="Larimer F."/>
            <person name="Land M."/>
            <person name="Hauser L."/>
            <person name="Kyrpides N."/>
            <person name="Mikhailova N."/>
            <person name="Marx C."/>
            <person name="Richardson P."/>
        </authorList>
    </citation>
    <scope>NUCLEOTIDE SEQUENCE [LARGE SCALE GENOMIC DNA]</scope>
    <source>
        <strain evidence="2">CM4 / NCIMB 13688</strain>
    </source>
</reference>
<protein>
    <submittedName>
        <fullName evidence="1">Uncharacterized protein</fullName>
    </submittedName>
</protein>
<organism evidence="1 2">
    <name type="scientific">Methylorubrum extorquens (strain CM4 / NCIMB 13688)</name>
    <name type="common">Methylobacterium extorquens</name>
    <dbReference type="NCBI Taxonomy" id="440085"/>
    <lineage>
        <taxon>Bacteria</taxon>
        <taxon>Pseudomonadati</taxon>
        <taxon>Pseudomonadota</taxon>
        <taxon>Alphaproteobacteria</taxon>
        <taxon>Hyphomicrobiales</taxon>
        <taxon>Methylobacteriaceae</taxon>
        <taxon>Methylorubrum</taxon>
    </lineage>
</organism>
<sequence>MREIYETVGEQAAAAGVGDDDRMAEVRKRMLAAVRARAQ</sequence>
<proteinExistence type="predicted"/>
<evidence type="ECO:0000313" key="2">
    <source>
        <dbReference type="Proteomes" id="UP000002385"/>
    </source>
</evidence>
<reference evidence="1 2" key="2">
    <citation type="journal article" date="2012" name="J. Bacteriol.">
        <title>Complete genome sequences of six strains of the genus Methylobacterium.</title>
        <authorList>
            <person name="Marx C.J."/>
            <person name="Bringel F."/>
            <person name="Chistoserdova L."/>
            <person name="Moulin L."/>
            <person name="Farhan Ul Haque M."/>
            <person name="Fleischman D.E."/>
            <person name="Gruffaz C."/>
            <person name="Jourand P."/>
            <person name="Knief C."/>
            <person name="Lee M.C."/>
            <person name="Muller E.E."/>
            <person name="Nadalig T."/>
            <person name="Peyraud R."/>
            <person name="Roselli S."/>
            <person name="Russ L."/>
            <person name="Goodwin L.A."/>
            <person name="Ivanova N."/>
            <person name="Kyrpides N."/>
            <person name="Lajus A."/>
            <person name="Land M.L."/>
            <person name="Medigue C."/>
            <person name="Mikhailova N."/>
            <person name="Nolan M."/>
            <person name="Woyke T."/>
            <person name="Stolyar S."/>
            <person name="Vorholt J.A."/>
            <person name="Vuilleumier S."/>
        </authorList>
    </citation>
    <scope>NUCLEOTIDE SEQUENCE [LARGE SCALE GENOMIC DNA]</scope>
    <source>
        <strain evidence="2">CM4 / NCIMB 13688</strain>
    </source>
</reference>
<dbReference type="KEGG" id="mch:Mchl_0311"/>
<gene>
    <name evidence="1" type="ordered locus">Mchl_0311</name>
</gene>
<dbReference type="EMBL" id="CP001298">
    <property type="protein sequence ID" value="ACK81249.1"/>
    <property type="molecule type" value="Genomic_DNA"/>
</dbReference>
<evidence type="ECO:0000313" key="1">
    <source>
        <dbReference type="EMBL" id="ACK81249.1"/>
    </source>
</evidence>